<dbReference type="Gene3D" id="3.60.110.10">
    <property type="entry name" value="Carbon-nitrogen hydrolase"/>
    <property type="match status" value="1"/>
</dbReference>
<keyword evidence="4" id="KW-1185">Reference proteome</keyword>
<dbReference type="InterPro" id="IPR036526">
    <property type="entry name" value="C-N_Hydrolase_sf"/>
</dbReference>
<protein>
    <submittedName>
        <fullName evidence="3">Carbon-nitrogen family hydrolase</fullName>
    </submittedName>
</protein>
<dbReference type="Proteomes" id="UP000243591">
    <property type="component" value="Chromosome"/>
</dbReference>
<dbReference type="GO" id="GO:0016787">
    <property type="term" value="F:hydrolase activity"/>
    <property type="evidence" value="ECO:0007669"/>
    <property type="project" value="UniProtKB-KW"/>
</dbReference>
<dbReference type="PROSITE" id="PS50263">
    <property type="entry name" value="CN_HYDROLASE"/>
    <property type="match status" value="1"/>
</dbReference>
<dbReference type="CDD" id="cd07583">
    <property type="entry name" value="nitrilase_5"/>
    <property type="match status" value="1"/>
</dbReference>
<sequence length="262" mass="29673">MEITCIQMAVAFGDPKTNFENVATKIKTAAQTGADVIILPEMWNTGYALTELATIADEEGKETQYLLSKLAEQLKVNIIGGSVAVKEEGEFYNRTYVYDRTGKLLSQYDKVHLFGLMAEDKYLTAGRMEHLFELDGIKQSSSICYDLRFSEWQRHHALKGAHVLYVPAQWPEPRLHHWRTLLQARAIENQCFVVGINVCGNNPENIFAGHSLIVNPWGEIIAEADAEERFLSANLDLEQVAEARGRIPVFADRRPELYQLDK</sequence>
<dbReference type="EMBL" id="CP023483">
    <property type="protein sequence ID" value="ATF25200.1"/>
    <property type="molecule type" value="Genomic_DNA"/>
</dbReference>
<reference evidence="3 4" key="1">
    <citation type="submission" date="2017-09" db="EMBL/GenBank/DDBJ databases">
        <title>Complete Genome Sequences of Two Strains of the Meat Spoilage Bacterium Brochothrix thermosphacta Isolated from Ground Chicken.</title>
        <authorList>
            <person name="Paoli G.C."/>
            <person name="Wijey C."/>
            <person name="Chen C.-Y."/>
            <person name="Nguyen L."/>
            <person name="Yan X."/>
            <person name="Irwin P.L."/>
        </authorList>
    </citation>
    <scope>NUCLEOTIDE SEQUENCE [LARGE SCALE GENOMIC DNA]</scope>
    <source>
        <strain evidence="3 4">BI</strain>
    </source>
</reference>
<dbReference type="SUPFAM" id="SSF56317">
    <property type="entry name" value="Carbon-nitrogen hydrolase"/>
    <property type="match status" value="1"/>
</dbReference>
<evidence type="ECO:0000313" key="3">
    <source>
        <dbReference type="EMBL" id="ATF25200.1"/>
    </source>
</evidence>
<dbReference type="PANTHER" id="PTHR23088:SF27">
    <property type="entry name" value="DEAMINATED GLUTATHIONE AMIDASE"/>
    <property type="match status" value="1"/>
</dbReference>
<accession>A0A1D2L762</accession>
<dbReference type="OrthoDB" id="9811121at2"/>
<gene>
    <name evidence="3" type="ORF">CNY62_01700</name>
</gene>
<dbReference type="AlphaFoldDB" id="A0A1D2L762"/>
<dbReference type="STRING" id="2756.BFR44_01875"/>
<keyword evidence="3" id="KW-0378">Hydrolase</keyword>
<feature type="domain" description="CN hydrolase" evidence="2">
    <location>
        <begin position="1"/>
        <end position="237"/>
    </location>
</feature>
<dbReference type="PANTHER" id="PTHR23088">
    <property type="entry name" value="NITRILASE-RELATED"/>
    <property type="match status" value="1"/>
</dbReference>
<evidence type="ECO:0000313" key="4">
    <source>
        <dbReference type="Proteomes" id="UP000243591"/>
    </source>
</evidence>
<evidence type="ECO:0000259" key="2">
    <source>
        <dbReference type="PROSITE" id="PS50263"/>
    </source>
</evidence>
<dbReference type="KEGG" id="bths:CNY62_01700"/>
<proteinExistence type="inferred from homology"/>
<evidence type="ECO:0000256" key="1">
    <source>
        <dbReference type="ARBA" id="ARBA00010613"/>
    </source>
</evidence>
<comment type="similarity">
    <text evidence="1">Belongs to the carbon-nitrogen hydrolase superfamily. NIT1/NIT2 family.</text>
</comment>
<dbReference type="RefSeq" id="WP_069125254.1">
    <property type="nucleotide sequence ID" value="NZ_CP023483.1"/>
</dbReference>
<organism evidence="3 4">
    <name type="scientific">Brochothrix thermosphacta</name>
    <name type="common">Microbacterium thermosphactum</name>
    <dbReference type="NCBI Taxonomy" id="2756"/>
    <lineage>
        <taxon>Bacteria</taxon>
        <taxon>Bacillati</taxon>
        <taxon>Bacillota</taxon>
        <taxon>Bacilli</taxon>
        <taxon>Bacillales</taxon>
        <taxon>Listeriaceae</taxon>
        <taxon>Brochothrix</taxon>
    </lineage>
</organism>
<dbReference type="Pfam" id="PF00795">
    <property type="entry name" value="CN_hydrolase"/>
    <property type="match status" value="1"/>
</dbReference>
<name>A0A1D2L762_BROTH</name>
<dbReference type="InterPro" id="IPR003010">
    <property type="entry name" value="C-N_Hydrolase"/>
</dbReference>